<keyword evidence="3" id="KW-1185">Reference proteome</keyword>
<dbReference type="Proteomes" id="UP000593735">
    <property type="component" value="Chromosome"/>
</dbReference>
<evidence type="ECO:0000313" key="2">
    <source>
        <dbReference type="EMBL" id="QOY60322.1"/>
    </source>
</evidence>
<feature type="domain" description="Schlafen group 3-like DNA/RNA helicase" evidence="1">
    <location>
        <begin position="2"/>
        <end position="66"/>
    </location>
</feature>
<protein>
    <submittedName>
        <fullName evidence="2">DUF2075 domain-containing protein</fullName>
    </submittedName>
</protein>
<dbReference type="KEGG" id="tio:INP52_07900"/>
<gene>
    <name evidence="2" type="ORF">INP52_07900</name>
</gene>
<dbReference type="RefSeq" id="WP_194370653.1">
    <property type="nucleotide sequence ID" value="NZ_CP063767.1"/>
</dbReference>
<proteinExistence type="predicted"/>
<accession>A0A7S7M8C9</accession>
<dbReference type="AlphaFoldDB" id="A0A7S7M8C9"/>
<dbReference type="Pfam" id="PF09848">
    <property type="entry name" value="SLFN-g3_helicase"/>
    <property type="match status" value="1"/>
</dbReference>
<reference evidence="2 3" key="1">
    <citation type="submission" date="2020-10" db="EMBL/GenBank/DDBJ databases">
        <title>Olsenella immobilis sp.nov., isolated from the mud in a fermentation cellar used for the production of Chinese strong-flavoured liquor.</title>
        <authorList>
            <person name="Lu L."/>
        </authorList>
    </citation>
    <scope>NUCLEOTIDE SEQUENCE [LARGE SCALE GENOMIC DNA]</scope>
    <source>
        <strain evidence="2 3">LZLJ-2</strain>
    </source>
</reference>
<sequence length="78" mass="9244">MSYAYVIIGNDLELDTQTGRLWANKSSYFDRNGYATAKPEELTRYLINIYYVLLTRGIFGTHVYVENKALREYLQKYF</sequence>
<name>A0A7S7M8C9_9ACTN</name>
<organism evidence="2 3">
    <name type="scientific">Thermophilibacter immobilis</name>
    <dbReference type="NCBI Taxonomy" id="2779519"/>
    <lineage>
        <taxon>Bacteria</taxon>
        <taxon>Bacillati</taxon>
        <taxon>Actinomycetota</taxon>
        <taxon>Coriobacteriia</taxon>
        <taxon>Coriobacteriales</taxon>
        <taxon>Atopobiaceae</taxon>
        <taxon>Thermophilibacter</taxon>
    </lineage>
</organism>
<dbReference type="EMBL" id="CP063767">
    <property type="protein sequence ID" value="QOY60322.1"/>
    <property type="molecule type" value="Genomic_DNA"/>
</dbReference>
<dbReference type="InterPro" id="IPR018647">
    <property type="entry name" value="SLFN_3-like_DNA/RNA_helicase"/>
</dbReference>
<evidence type="ECO:0000313" key="3">
    <source>
        <dbReference type="Proteomes" id="UP000593735"/>
    </source>
</evidence>
<evidence type="ECO:0000259" key="1">
    <source>
        <dbReference type="Pfam" id="PF09848"/>
    </source>
</evidence>